<dbReference type="GO" id="GO:0016787">
    <property type="term" value="F:hydrolase activity"/>
    <property type="evidence" value="ECO:0007669"/>
    <property type="project" value="UniProtKB-KW"/>
</dbReference>
<dbReference type="AlphaFoldDB" id="A0A3N4LW48"/>
<dbReference type="Gene3D" id="3.40.50.1820">
    <property type="entry name" value="alpha/beta hydrolase"/>
    <property type="match status" value="1"/>
</dbReference>
<dbReference type="EMBL" id="ML121553">
    <property type="protein sequence ID" value="RPB22255.1"/>
    <property type="molecule type" value="Genomic_DNA"/>
</dbReference>
<dbReference type="SUPFAM" id="SSF53474">
    <property type="entry name" value="alpha/beta-Hydrolases"/>
    <property type="match status" value="1"/>
</dbReference>
<dbReference type="OrthoDB" id="408631at2759"/>
<dbReference type="InterPro" id="IPR050300">
    <property type="entry name" value="GDXG_lipolytic_enzyme"/>
</dbReference>
<organism evidence="2 3">
    <name type="scientific">Terfezia boudieri ATCC MYA-4762</name>
    <dbReference type="NCBI Taxonomy" id="1051890"/>
    <lineage>
        <taxon>Eukaryota</taxon>
        <taxon>Fungi</taxon>
        <taxon>Dikarya</taxon>
        <taxon>Ascomycota</taxon>
        <taxon>Pezizomycotina</taxon>
        <taxon>Pezizomycetes</taxon>
        <taxon>Pezizales</taxon>
        <taxon>Pezizaceae</taxon>
        <taxon>Terfezia</taxon>
    </lineage>
</organism>
<evidence type="ECO:0000313" key="2">
    <source>
        <dbReference type="EMBL" id="RPB22255.1"/>
    </source>
</evidence>
<name>A0A3N4LW48_9PEZI</name>
<dbReference type="Pfam" id="PF10340">
    <property type="entry name" value="Say1_Mug180"/>
    <property type="match status" value="1"/>
</dbReference>
<dbReference type="InterPro" id="IPR029058">
    <property type="entry name" value="AB_hydrolase_fold"/>
</dbReference>
<dbReference type="Proteomes" id="UP000267821">
    <property type="component" value="Unassembled WGS sequence"/>
</dbReference>
<protein>
    <submittedName>
        <fullName evidence="2">Alpha/beta-hydrolase</fullName>
    </submittedName>
</protein>
<dbReference type="STRING" id="1051890.A0A3N4LW48"/>
<sequence>MLLGKVTFIDIAVFLVFLSWHLLTDVGLYYATCEAINALPFLVTELPIQVLYERYLSSPEHRLAWTLKSSLFQDVVIHCVRYAFTNIDPKVGRVFLSKNVALPFLRFRMWRHAPQTAARVVWREVQGEGFKGVWIEFNETAEPDMVLYYMHGGGFVMGSPYFYLEFLIALNVHLRKAGFKNPAIFTLEYTLVPDAVYPAQLKEALAGYRHLLSVVQHSRICVAGDSAGGTLMLSLLLHMAAFEINESPLFATVFSPWTVLVSDKRNTVSDYLDSEQLNQYGRLYAGKTLVNDPIASPGCCQDLSLWRKAMPENGLLCIYGTEELLYNEIDVFLKMLENVGEVVRIEEPTVHVWPIAVMFLGTEAEERHRSVRRVAQTIYARMCP</sequence>
<keyword evidence="1 2" id="KW-0378">Hydrolase</keyword>
<keyword evidence="3" id="KW-1185">Reference proteome</keyword>
<dbReference type="PANTHER" id="PTHR48081">
    <property type="entry name" value="AB HYDROLASE SUPERFAMILY PROTEIN C4A8.06C"/>
    <property type="match status" value="1"/>
</dbReference>
<dbReference type="FunCoup" id="A0A3N4LW48">
    <property type="interactions" value="17"/>
</dbReference>
<evidence type="ECO:0000313" key="3">
    <source>
        <dbReference type="Proteomes" id="UP000267821"/>
    </source>
</evidence>
<dbReference type="InParanoid" id="A0A3N4LW48"/>
<evidence type="ECO:0000256" key="1">
    <source>
        <dbReference type="ARBA" id="ARBA00022801"/>
    </source>
</evidence>
<gene>
    <name evidence="2" type="ORF">L211DRAFT_343557</name>
</gene>
<proteinExistence type="predicted"/>
<dbReference type="InterPro" id="IPR019436">
    <property type="entry name" value="Say1-like"/>
</dbReference>
<dbReference type="PANTHER" id="PTHR48081:SF2">
    <property type="entry name" value="ALPHA_BETA-HYDROLASE"/>
    <property type="match status" value="1"/>
</dbReference>
<reference evidence="2 3" key="1">
    <citation type="journal article" date="2018" name="Nat. Ecol. Evol.">
        <title>Pezizomycetes genomes reveal the molecular basis of ectomycorrhizal truffle lifestyle.</title>
        <authorList>
            <person name="Murat C."/>
            <person name="Payen T."/>
            <person name="Noel B."/>
            <person name="Kuo A."/>
            <person name="Morin E."/>
            <person name="Chen J."/>
            <person name="Kohler A."/>
            <person name="Krizsan K."/>
            <person name="Balestrini R."/>
            <person name="Da Silva C."/>
            <person name="Montanini B."/>
            <person name="Hainaut M."/>
            <person name="Levati E."/>
            <person name="Barry K.W."/>
            <person name="Belfiori B."/>
            <person name="Cichocki N."/>
            <person name="Clum A."/>
            <person name="Dockter R.B."/>
            <person name="Fauchery L."/>
            <person name="Guy J."/>
            <person name="Iotti M."/>
            <person name="Le Tacon F."/>
            <person name="Lindquist E.A."/>
            <person name="Lipzen A."/>
            <person name="Malagnac F."/>
            <person name="Mello A."/>
            <person name="Molinier V."/>
            <person name="Miyauchi S."/>
            <person name="Poulain J."/>
            <person name="Riccioni C."/>
            <person name="Rubini A."/>
            <person name="Sitrit Y."/>
            <person name="Splivallo R."/>
            <person name="Traeger S."/>
            <person name="Wang M."/>
            <person name="Zifcakova L."/>
            <person name="Wipf D."/>
            <person name="Zambonelli A."/>
            <person name="Paolocci F."/>
            <person name="Nowrousian M."/>
            <person name="Ottonello S."/>
            <person name="Baldrian P."/>
            <person name="Spatafora J.W."/>
            <person name="Henrissat B."/>
            <person name="Nagy L.G."/>
            <person name="Aury J.M."/>
            <person name="Wincker P."/>
            <person name="Grigoriev I.V."/>
            <person name="Bonfante P."/>
            <person name="Martin F.M."/>
        </authorList>
    </citation>
    <scope>NUCLEOTIDE SEQUENCE [LARGE SCALE GENOMIC DNA]</scope>
    <source>
        <strain evidence="2 3">ATCC MYA-4762</strain>
    </source>
</reference>
<accession>A0A3N4LW48</accession>